<evidence type="ECO:0000256" key="2">
    <source>
        <dbReference type="ARBA" id="ARBA00022692"/>
    </source>
</evidence>
<gene>
    <name evidence="6" type="ORF">ABID27_001901</name>
</gene>
<sequence length="280" mass="32334">MSQQRLIGYQKGDSFIHRLSAVTKLLTFLIVSILVMVTYDTRLIFGLGILSLCLFKWSRIRLKDVSFVLILAIVFALLNVVMVYFFAPEYGVDLYGQRTVLWQGIRHYTLTSQELFYLANLALKYFSTVPLALIFLMTTHPSQFASSLNRIGVSYRIAYAVSLTMRYIPDIQEEFYTIRLSQEARGLELSKKAPLLQRIKGNLVLITPLIFSSLERIDTVSTAMELRRFGKNKKRTWYSYQQMNKVDYLILLFLVALICLTVGLLIHNHGRFYNPWAASL</sequence>
<dbReference type="Proteomes" id="UP001549055">
    <property type="component" value="Unassembled WGS sequence"/>
</dbReference>
<dbReference type="CDD" id="cd16914">
    <property type="entry name" value="EcfT"/>
    <property type="match status" value="1"/>
</dbReference>
<name>A0ABV2JNJ9_9STRE</name>
<dbReference type="PANTHER" id="PTHR33514:SF1">
    <property type="entry name" value="ABC TRANSPORTER PERMEASE"/>
    <property type="match status" value="1"/>
</dbReference>
<organism evidence="6 7">
    <name type="scientific">Streptococcus gallinaceus</name>
    <dbReference type="NCBI Taxonomy" id="165758"/>
    <lineage>
        <taxon>Bacteria</taxon>
        <taxon>Bacillati</taxon>
        <taxon>Bacillota</taxon>
        <taxon>Bacilli</taxon>
        <taxon>Lactobacillales</taxon>
        <taxon>Streptococcaceae</taxon>
        <taxon>Streptococcus</taxon>
    </lineage>
</organism>
<evidence type="ECO:0000313" key="6">
    <source>
        <dbReference type="EMBL" id="MET3645252.1"/>
    </source>
</evidence>
<dbReference type="PANTHER" id="PTHR33514">
    <property type="entry name" value="PROTEIN ABCI12, CHLOROPLASTIC"/>
    <property type="match status" value="1"/>
</dbReference>
<dbReference type="Pfam" id="PF02361">
    <property type="entry name" value="CbiQ"/>
    <property type="match status" value="1"/>
</dbReference>
<comment type="subcellular location">
    <subcellularLocation>
        <location evidence="1">Membrane</location>
        <topology evidence="1">Multi-pass membrane protein</topology>
    </subcellularLocation>
</comment>
<keyword evidence="7" id="KW-1185">Reference proteome</keyword>
<evidence type="ECO:0000256" key="1">
    <source>
        <dbReference type="ARBA" id="ARBA00004141"/>
    </source>
</evidence>
<reference evidence="6 7" key="1">
    <citation type="submission" date="2024-06" db="EMBL/GenBank/DDBJ databases">
        <title>Genomic Encyclopedia of Type Strains, Phase IV (KMG-IV): sequencing the most valuable type-strain genomes for metagenomic binning, comparative biology and taxonomic classification.</title>
        <authorList>
            <person name="Goeker M."/>
        </authorList>
    </citation>
    <scope>NUCLEOTIDE SEQUENCE [LARGE SCALE GENOMIC DNA]</scope>
    <source>
        <strain evidence="6 7">DSM 15349</strain>
    </source>
</reference>
<dbReference type="InterPro" id="IPR003339">
    <property type="entry name" value="ABC/ECF_trnsptr_transmembrane"/>
</dbReference>
<dbReference type="RefSeq" id="WP_354281771.1">
    <property type="nucleotide sequence ID" value="NZ_JBEPMK010000008.1"/>
</dbReference>
<keyword evidence="3 5" id="KW-1133">Transmembrane helix</keyword>
<keyword evidence="2 5" id="KW-0812">Transmembrane</keyword>
<keyword evidence="4 5" id="KW-0472">Membrane</keyword>
<evidence type="ECO:0000256" key="3">
    <source>
        <dbReference type="ARBA" id="ARBA00022989"/>
    </source>
</evidence>
<feature type="transmembrane region" description="Helical" evidence="5">
    <location>
        <begin position="67"/>
        <end position="87"/>
    </location>
</feature>
<evidence type="ECO:0000256" key="4">
    <source>
        <dbReference type="ARBA" id="ARBA00023136"/>
    </source>
</evidence>
<proteinExistence type="predicted"/>
<comment type="caution">
    <text evidence="6">The sequence shown here is derived from an EMBL/GenBank/DDBJ whole genome shotgun (WGS) entry which is preliminary data.</text>
</comment>
<dbReference type="EMBL" id="JBEPMK010000008">
    <property type="protein sequence ID" value="MET3645252.1"/>
    <property type="molecule type" value="Genomic_DNA"/>
</dbReference>
<feature type="transmembrane region" description="Helical" evidence="5">
    <location>
        <begin position="115"/>
        <end position="136"/>
    </location>
</feature>
<protein>
    <submittedName>
        <fullName evidence="6">Energy-coupling factor transport system permease protein</fullName>
    </submittedName>
</protein>
<feature type="transmembrane region" description="Helical" evidence="5">
    <location>
        <begin position="248"/>
        <end position="266"/>
    </location>
</feature>
<feature type="transmembrane region" description="Helical" evidence="5">
    <location>
        <begin position="21"/>
        <end position="37"/>
    </location>
</feature>
<accession>A0ABV2JNJ9</accession>
<evidence type="ECO:0000256" key="5">
    <source>
        <dbReference type="SAM" id="Phobius"/>
    </source>
</evidence>
<evidence type="ECO:0000313" key="7">
    <source>
        <dbReference type="Proteomes" id="UP001549055"/>
    </source>
</evidence>